<feature type="repeat" description="PPR" evidence="2">
    <location>
        <begin position="465"/>
        <end position="499"/>
    </location>
</feature>
<dbReference type="NCBIfam" id="TIGR00756">
    <property type="entry name" value="PPR"/>
    <property type="match status" value="2"/>
</dbReference>
<dbReference type="SUPFAM" id="SSF101447">
    <property type="entry name" value="Formin homology 2 domain (FH2 domain)"/>
    <property type="match status" value="1"/>
</dbReference>
<accession>A0A427AT71</accession>
<dbReference type="PANTHER" id="PTHR24015">
    <property type="entry name" value="OS07G0578800 PROTEIN-RELATED"/>
    <property type="match status" value="1"/>
</dbReference>
<dbReference type="GO" id="GO:0009451">
    <property type="term" value="P:RNA modification"/>
    <property type="evidence" value="ECO:0007669"/>
    <property type="project" value="InterPro"/>
</dbReference>
<organism evidence="4 5">
    <name type="scientific">Ensete ventricosum</name>
    <name type="common">Abyssinian banana</name>
    <name type="synonym">Musa ensete</name>
    <dbReference type="NCBI Taxonomy" id="4639"/>
    <lineage>
        <taxon>Eukaryota</taxon>
        <taxon>Viridiplantae</taxon>
        <taxon>Streptophyta</taxon>
        <taxon>Embryophyta</taxon>
        <taxon>Tracheophyta</taxon>
        <taxon>Spermatophyta</taxon>
        <taxon>Magnoliopsida</taxon>
        <taxon>Liliopsida</taxon>
        <taxon>Zingiberales</taxon>
        <taxon>Musaceae</taxon>
        <taxon>Ensete</taxon>
    </lineage>
</organism>
<dbReference type="InterPro" id="IPR015425">
    <property type="entry name" value="FH2_Formin"/>
</dbReference>
<feature type="repeat" description="PPR" evidence="2">
    <location>
        <begin position="364"/>
        <end position="398"/>
    </location>
</feature>
<reference evidence="4 5" key="1">
    <citation type="journal article" date="2014" name="Agronomy (Basel)">
        <title>A Draft Genome Sequence for Ensete ventricosum, the Drought-Tolerant Tree Against Hunger.</title>
        <authorList>
            <person name="Harrison J."/>
            <person name="Moore K.A."/>
            <person name="Paszkiewicz K."/>
            <person name="Jones T."/>
            <person name="Grant M."/>
            <person name="Ambacheew D."/>
            <person name="Muzemil S."/>
            <person name="Studholme D.J."/>
        </authorList>
    </citation>
    <scope>NUCLEOTIDE SEQUENCE [LARGE SCALE GENOMIC DNA]</scope>
</reference>
<keyword evidence="1" id="KW-0677">Repeat</keyword>
<evidence type="ECO:0000259" key="3">
    <source>
        <dbReference type="PROSITE" id="PS51444"/>
    </source>
</evidence>
<dbReference type="PROSITE" id="PS51444">
    <property type="entry name" value="FH2"/>
    <property type="match status" value="1"/>
</dbReference>
<feature type="repeat" description="PPR" evidence="2">
    <location>
        <begin position="566"/>
        <end position="600"/>
    </location>
</feature>
<feature type="domain" description="FH2" evidence="3">
    <location>
        <begin position="1"/>
        <end position="219"/>
    </location>
</feature>
<dbReference type="InterPro" id="IPR042201">
    <property type="entry name" value="FH2_Formin_sf"/>
</dbReference>
<dbReference type="Pfam" id="PF20431">
    <property type="entry name" value="E_motif"/>
    <property type="match status" value="1"/>
</dbReference>
<dbReference type="FunFam" id="1.25.40.10:FF:000090">
    <property type="entry name" value="Pentatricopeptide repeat-containing protein, chloroplastic"/>
    <property type="match status" value="1"/>
</dbReference>
<dbReference type="FunFam" id="1.25.40.10:FF:000344">
    <property type="entry name" value="Pentatricopeptide repeat-containing protein"/>
    <property type="match status" value="1"/>
</dbReference>
<dbReference type="Pfam" id="PF01535">
    <property type="entry name" value="PPR"/>
    <property type="match status" value="4"/>
</dbReference>
<gene>
    <name evidence="4" type="ORF">B296_00017577</name>
</gene>
<dbReference type="Proteomes" id="UP000287651">
    <property type="component" value="Unassembled WGS sequence"/>
</dbReference>
<dbReference type="InterPro" id="IPR046848">
    <property type="entry name" value="E_motif"/>
</dbReference>
<proteinExistence type="predicted"/>
<name>A0A427AT71_ENSVE</name>
<dbReference type="InterPro" id="IPR002885">
    <property type="entry name" value="PPR_rpt"/>
</dbReference>
<evidence type="ECO:0000256" key="1">
    <source>
        <dbReference type="ARBA" id="ARBA00022737"/>
    </source>
</evidence>
<dbReference type="FunFam" id="1.25.40.10:FF:000073">
    <property type="entry name" value="Pentatricopeptide repeat-containing protein chloroplastic"/>
    <property type="match status" value="1"/>
</dbReference>
<evidence type="ECO:0000313" key="5">
    <source>
        <dbReference type="Proteomes" id="UP000287651"/>
    </source>
</evidence>
<dbReference type="Gene3D" id="1.20.58.2220">
    <property type="entry name" value="Formin, FH2 domain"/>
    <property type="match status" value="1"/>
</dbReference>
<dbReference type="Pfam" id="PF02181">
    <property type="entry name" value="FH2"/>
    <property type="match status" value="1"/>
</dbReference>
<protein>
    <recommendedName>
        <fullName evidence="3">FH2 domain-containing protein</fullName>
    </recommendedName>
</protein>
<dbReference type="EMBL" id="AMZH03001396">
    <property type="protein sequence ID" value="RRT79458.1"/>
    <property type="molecule type" value="Genomic_DNA"/>
</dbReference>
<dbReference type="PROSITE" id="PS51375">
    <property type="entry name" value="PPR"/>
    <property type="match status" value="3"/>
</dbReference>
<dbReference type="InterPro" id="IPR011990">
    <property type="entry name" value="TPR-like_helical_dom_sf"/>
</dbReference>
<dbReference type="InterPro" id="IPR046960">
    <property type="entry name" value="PPR_At4g14850-like_plant"/>
</dbReference>
<dbReference type="PANTHER" id="PTHR24015:SF1063">
    <property type="entry name" value="OS12G0156900 PROTEIN"/>
    <property type="match status" value="1"/>
</dbReference>
<dbReference type="Gene3D" id="1.25.40.10">
    <property type="entry name" value="Tetratricopeptide repeat domain"/>
    <property type="match status" value="4"/>
</dbReference>
<sequence length="750" mass="82857">MFLNNYLFMHYSYQVACEELTRCRLFLKLLEAVLKTGNRMNDGTFRGGAQAFKLDTLLKLSDVKGADGKTTLLHFVVQEIIRSEGVRAVRIARERSGSISSLISDDLSDDSLHESEDYFRKLGLKIVSGLGDELQNVKKAASLDADALATLVAQLNHRSVRTKELLQLSSTLTPLHIHSLDCHSVAGGAASEPLASLQCGRLLQSLTNSRSLGQGRRLHAHMVASGVLLDNTYLSTKLCAMYAACGCVREARVIFDGIVLKSSFLWNVMIRGCACGGSPLESLLLYRRMLLKFGRRADNFTYPFVLMACGDLCLVEVGRRVHSEIIACGYESDVFVANSLLSMYSKFGQMTIAHKLFDRMPVKDLTSWNTMISGYARNNDPATSLWLFADMPLTGSRLDEATLLGVLPACADLMALKQGMEIHAYILRSGMESNGFLVNALIDVYANSKFIVGAWRLVKNMCRKDTVSWNSMISGCARRGDAAESLSLFRRMNLEGVVPDAVTLIAVLGACDRVGAMRFGTSLHAYLIGKGFENRVTVGTALIDMYAKCGSLECSRQVFDEMPMKNLVSWSAMISGYGLHGRGREAIACFDEMKAKGIRPDEITFASALSACSHTGLVCEGREIFYQMSKVYCLKPKVDHYSCVVDILGRAGDLEEAYKFIMNMDAKLIADVWEALLSACRVHHNVELAEIAARNVISLKPEHIGPYVILSSMYAVDRRWSYVERIRDLARLNGLKKPPGCSFFLSSQIS</sequence>
<dbReference type="Pfam" id="PF13041">
    <property type="entry name" value="PPR_2"/>
    <property type="match status" value="2"/>
</dbReference>
<dbReference type="GO" id="GO:0003729">
    <property type="term" value="F:mRNA binding"/>
    <property type="evidence" value="ECO:0007669"/>
    <property type="project" value="UniProtKB-ARBA"/>
</dbReference>
<evidence type="ECO:0000256" key="2">
    <source>
        <dbReference type="PROSITE-ProRule" id="PRU00708"/>
    </source>
</evidence>
<dbReference type="AlphaFoldDB" id="A0A427AT71"/>
<comment type="caution">
    <text evidence="4">The sequence shown here is derived from an EMBL/GenBank/DDBJ whole genome shotgun (WGS) entry which is preliminary data.</text>
</comment>
<evidence type="ECO:0000313" key="4">
    <source>
        <dbReference type="EMBL" id="RRT79458.1"/>
    </source>
</evidence>